<gene>
    <name evidence="2" type="ORF">FBD94_08375</name>
</gene>
<evidence type="ECO:0000259" key="1">
    <source>
        <dbReference type="PROSITE" id="PS50930"/>
    </source>
</evidence>
<dbReference type="EMBL" id="SWDX01000003">
    <property type="protein sequence ID" value="TKC62228.1"/>
    <property type="molecule type" value="Genomic_DNA"/>
</dbReference>
<dbReference type="PROSITE" id="PS50930">
    <property type="entry name" value="HTH_LYTTR"/>
    <property type="match status" value="1"/>
</dbReference>
<dbReference type="AlphaFoldDB" id="A0A4U1GE79"/>
<name>A0A4U1GE79_9SPHI</name>
<dbReference type="SMART" id="SM00850">
    <property type="entry name" value="LytTR"/>
    <property type="match status" value="1"/>
</dbReference>
<dbReference type="GO" id="GO:0003677">
    <property type="term" value="F:DNA binding"/>
    <property type="evidence" value="ECO:0007669"/>
    <property type="project" value="InterPro"/>
</dbReference>
<evidence type="ECO:0000313" key="3">
    <source>
        <dbReference type="Proteomes" id="UP000309594"/>
    </source>
</evidence>
<accession>A0A4U1GE79</accession>
<dbReference type="Proteomes" id="UP000309594">
    <property type="component" value="Unassembled WGS sequence"/>
</dbReference>
<dbReference type="Pfam" id="PF04397">
    <property type="entry name" value="LytTR"/>
    <property type="match status" value="1"/>
</dbReference>
<reference evidence="2 3" key="1">
    <citation type="submission" date="2019-04" db="EMBL/GenBank/DDBJ databases">
        <title>Pedobacter sp. RP-1-16 sp. nov., isolated from Arctic soil.</title>
        <authorList>
            <person name="Dahal R.H."/>
            <person name="Kim D.-U."/>
        </authorList>
    </citation>
    <scope>NUCLEOTIDE SEQUENCE [LARGE SCALE GENOMIC DNA]</scope>
    <source>
        <strain evidence="2 3">RP-1-16</strain>
    </source>
</reference>
<comment type="caution">
    <text evidence="2">The sequence shown here is derived from an EMBL/GenBank/DDBJ whole genome shotgun (WGS) entry which is preliminary data.</text>
</comment>
<proteinExistence type="predicted"/>
<dbReference type="InterPro" id="IPR007492">
    <property type="entry name" value="LytTR_DNA-bd_dom"/>
</dbReference>
<dbReference type="Gene3D" id="2.40.50.1020">
    <property type="entry name" value="LytTr DNA-binding domain"/>
    <property type="match status" value="1"/>
</dbReference>
<protein>
    <submittedName>
        <fullName evidence="2">LytTR family transcriptional regulator</fullName>
    </submittedName>
</protein>
<sequence>MDSYQQIAGLSISLPGPEIADQLTDLLTKLSFSIGKQSFLVFKHNKYFTIATKNIAFFHLKYDCTIITCFDGQEYTVDHSLEQIQSLLAQQFFFRLNRQYLINFYAVKEAEHYFGRKLFVRLSITTQEKLIVSKEKVTCFLHWLENR</sequence>
<feature type="domain" description="HTH LytTR-type" evidence="1">
    <location>
        <begin position="39"/>
        <end position="137"/>
    </location>
</feature>
<organism evidence="2 3">
    <name type="scientific">Pedobacter hiemivivus</name>
    <dbReference type="NCBI Taxonomy" id="2530454"/>
    <lineage>
        <taxon>Bacteria</taxon>
        <taxon>Pseudomonadati</taxon>
        <taxon>Bacteroidota</taxon>
        <taxon>Sphingobacteriia</taxon>
        <taxon>Sphingobacteriales</taxon>
        <taxon>Sphingobacteriaceae</taxon>
        <taxon>Pedobacter</taxon>
    </lineage>
</organism>
<dbReference type="RefSeq" id="WP_136879875.1">
    <property type="nucleotide sequence ID" value="NZ_SWDX01000003.1"/>
</dbReference>
<evidence type="ECO:0000313" key="2">
    <source>
        <dbReference type="EMBL" id="TKC62228.1"/>
    </source>
</evidence>